<dbReference type="AlphaFoldDB" id="A0A6V8SIW3"/>
<accession>A0A6V8SIW3</accession>
<sequence>MIHQDIKFEKLDSHIRQTLKKALYHNRRVDHCPACNCREYIKYGFYKGIQRYKCKVCGITFSKTTNALWSYSKKDTRTWMEFIELLLEKKSLRFCARKLNISLVTAFYWRHKILNSINLDITPDKLRGVVHIEKTIIRENFKGCRNIKSINISRDCPINLRKNVWIIGAKGDDDSMFVKPLFNSCWNLTTFNIKLYSKIEKDSYIVHYDDRYLSQVARRHNGKRVLKVEAYDNLRYFRSNIKKWFKVFHGVATKYLQRYLSFFVLFKLDLEINSINLMFQNLLNGDKFIRTNRIRFIKNHLY</sequence>
<dbReference type="Proteomes" id="UP000580568">
    <property type="component" value="Unassembled WGS sequence"/>
</dbReference>
<comment type="caution">
    <text evidence="1">The sequence shown here is derived from an EMBL/GenBank/DDBJ whole genome shotgun (WGS) entry which is preliminary data.</text>
</comment>
<dbReference type="PANTHER" id="PTHR33293:SF1">
    <property type="entry name" value="INSERTION ELEMENT IS1 1 PROTEIN INSB-RELATED"/>
    <property type="match status" value="1"/>
</dbReference>
<evidence type="ECO:0000313" key="1">
    <source>
        <dbReference type="EMBL" id="GFP76676.1"/>
    </source>
</evidence>
<gene>
    <name evidence="1" type="ORF">bsdtw1_02779</name>
</gene>
<evidence type="ECO:0000313" key="2">
    <source>
        <dbReference type="Proteomes" id="UP000580568"/>
    </source>
</evidence>
<dbReference type="EMBL" id="BLZR01000001">
    <property type="protein sequence ID" value="GFP76676.1"/>
    <property type="molecule type" value="Genomic_DNA"/>
</dbReference>
<reference evidence="1 2" key="1">
    <citation type="submission" date="2020-07" db="EMBL/GenBank/DDBJ databases">
        <title>A new beta-1,3-glucan-decomposing anaerobic bacterium isolated from anoxic soil subjected to biological soil disinfestation.</title>
        <authorList>
            <person name="Ueki A."/>
            <person name="Tonouchi A."/>
        </authorList>
    </citation>
    <scope>NUCLEOTIDE SEQUENCE [LARGE SCALE GENOMIC DNA]</scope>
    <source>
        <strain evidence="1 2">TW1</strain>
    </source>
</reference>
<keyword evidence="2" id="KW-1185">Reference proteome</keyword>
<proteinExistence type="predicted"/>
<organism evidence="1 2">
    <name type="scientific">Clostridium fungisolvens</name>
    <dbReference type="NCBI Taxonomy" id="1604897"/>
    <lineage>
        <taxon>Bacteria</taxon>
        <taxon>Bacillati</taxon>
        <taxon>Bacillota</taxon>
        <taxon>Clostridia</taxon>
        <taxon>Eubacteriales</taxon>
        <taxon>Clostridiaceae</taxon>
        <taxon>Clostridium</taxon>
    </lineage>
</organism>
<name>A0A6V8SIW3_9CLOT</name>
<protein>
    <submittedName>
        <fullName evidence="1">Uncharacterized protein</fullName>
    </submittedName>
</protein>
<dbReference type="PANTHER" id="PTHR33293">
    <property type="entry name" value="INSERTION ELEMENT IS1 1 PROTEIN INSB-RELATED"/>
    <property type="match status" value="1"/>
</dbReference>
<dbReference type="RefSeq" id="WP_183278088.1">
    <property type="nucleotide sequence ID" value="NZ_BLZR01000001.1"/>
</dbReference>
<dbReference type="InterPro" id="IPR051354">
    <property type="entry name" value="Transposase_27_IS1"/>
</dbReference>